<dbReference type="SUPFAM" id="SSF53335">
    <property type="entry name" value="S-adenosyl-L-methionine-dependent methyltransferases"/>
    <property type="match status" value="1"/>
</dbReference>
<evidence type="ECO:0000259" key="6">
    <source>
        <dbReference type="Pfam" id="PF13847"/>
    </source>
</evidence>
<accession>A0A6A5WCX8</accession>
<dbReference type="EC" id="2.1.1.-" evidence="5"/>
<dbReference type="Pfam" id="PF13847">
    <property type="entry name" value="Methyltransf_31"/>
    <property type="match status" value="1"/>
</dbReference>
<sequence length="252" mass="28748">MPEHLDPSALGTKSYWDNTYTQELHNFSTNEKDEGTIWFEDAGAEDRMIAFLQKLADEDELVKASPDIDTNVKADNADTPPPATRFLDLGTGNGHLLFVLREEEWEGEMVGVDYSEKSIELAENISSTKINEEDPYIQFHVWDFLNQAPGSWFREPFDVVLDKGTFDAISLSEEKDERGRRICEGYREKVEGLVKKGGRLLITSCNWTEEELKGWIEKEGGGLVYDDRVEYPSFTFGGKKGQQVVTLCFKRR</sequence>
<evidence type="ECO:0000256" key="1">
    <source>
        <dbReference type="ARBA" id="ARBA00022490"/>
    </source>
</evidence>
<keyword evidence="3 5" id="KW-0808">Transferase</keyword>
<dbReference type="Gene3D" id="3.40.50.150">
    <property type="entry name" value="Vaccinia Virus protein VP39"/>
    <property type="match status" value="1"/>
</dbReference>
<dbReference type="EMBL" id="ML977593">
    <property type="protein sequence ID" value="KAF1999733.1"/>
    <property type="molecule type" value="Genomic_DNA"/>
</dbReference>
<dbReference type="HAMAP" id="MF_03188">
    <property type="entry name" value="Methyltr_EFM4"/>
    <property type="match status" value="1"/>
</dbReference>
<keyword evidence="1 5" id="KW-0963">Cytoplasm</keyword>
<organism evidence="7 8">
    <name type="scientific">Amniculicola lignicola CBS 123094</name>
    <dbReference type="NCBI Taxonomy" id="1392246"/>
    <lineage>
        <taxon>Eukaryota</taxon>
        <taxon>Fungi</taxon>
        <taxon>Dikarya</taxon>
        <taxon>Ascomycota</taxon>
        <taxon>Pezizomycotina</taxon>
        <taxon>Dothideomycetes</taxon>
        <taxon>Pleosporomycetidae</taxon>
        <taxon>Pleosporales</taxon>
        <taxon>Amniculicolaceae</taxon>
        <taxon>Amniculicola</taxon>
    </lineage>
</organism>
<dbReference type="PANTHER" id="PTHR12843">
    <property type="entry name" value="PROTEIN-LYSINE N-METHYLTRANSFERASE METTL10"/>
    <property type="match status" value="1"/>
</dbReference>
<gene>
    <name evidence="5" type="primary">EFM4</name>
    <name evidence="7" type="ORF">P154DRAFT_523055</name>
</gene>
<dbReference type="GO" id="GO:0032259">
    <property type="term" value="P:methylation"/>
    <property type="evidence" value="ECO:0007669"/>
    <property type="project" value="UniProtKB-KW"/>
</dbReference>
<comment type="similarity">
    <text evidence="5">Belongs to the class I-like SAM-binding methyltransferase superfamily. EFM4 family.</text>
</comment>
<keyword evidence="4 5" id="KW-0949">S-adenosyl-L-methionine</keyword>
<dbReference type="GO" id="GO:0005737">
    <property type="term" value="C:cytoplasm"/>
    <property type="evidence" value="ECO:0007669"/>
    <property type="project" value="UniProtKB-SubCell"/>
</dbReference>
<dbReference type="AlphaFoldDB" id="A0A6A5WCX8"/>
<evidence type="ECO:0000256" key="3">
    <source>
        <dbReference type="ARBA" id="ARBA00022679"/>
    </source>
</evidence>
<dbReference type="Proteomes" id="UP000799779">
    <property type="component" value="Unassembled WGS sequence"/>
</dbReference>
<comment type="function">
    <text evidence="5">S-adenosyl-L-methionine-dependent protein-lysine N-methyltransferase that mono- and dimethylates elongation factor 1-alpha at 'Lys-316'. May play a role in intracellular transport.</text>
</comment>
<feature type="domain" description="Methyltransferase" evidence="6">
    <location>
        <begin position="83"/>
        <end position="218"/>
    </location>
</feature>
<dbReference type="PANTHER" id="PTHR12843:SF5">
    <property type="entry name" value="EEF1A LYSINE METHYLTRANSFERASE 2"/>
    <property type="match status" value="1"/>
</dbReference>
<evidence type="ECO:0000313" key="8">
    <source>
        <dbReference type="Proteomes" id="UP000799779"/>
    </source>
</evidence>
<proteinExistence type="inferred from homology"/>
<dbReference type="GO" id="GO:0016192">
    <property type="term" value="P:vesicle-mediated transport"/>
    <property type="evidence" value="ECO:0007669"/>
    <property type="project" value="UniProtKB-UniRule"/>
</dbReference>
<protein>
    <recommendedName>
        <fullName evidence="5">Protein-lysine N-methyltransferase EFM4</fullName>
        <ecNumber evidence="5">2.1.1.-</ecNumber>
    </recommendedName>
    <alternativeName>
        <fullName evidence="5">Elongation factor methyltransferase 4</fullName>
    </alternativeName>
</protein>
<name>A0A6A5WCX8_9PLEO</name>
<comment type="subcellular location">
    <subcellularLocation>
        <location evidence="5">Cytoplasm</location>
    </subcellularLocation>
</comment>
<dbReference type="OrthoDB" id="10069295at2759"/>
<dbReference type="InterPro" id="IPR026635">
    <property type="entry name" value="Efm4/METTL10"/>
</dbReference>
<evidence type="ECO:0000256" key="5">
    <source>
        <dbReference type="HAMAP-Rule" id="MF_03188"/>
    </source>
</evidence>
<keyword evidence="5" id="KW-0813">Transport</keyword>
<reference evidence="7" key="1">
    <citation type="journal article" date="2020" name="Stud. Mycol.">
        <title>101 Dothideomycetes genomes: a test case for predicting lifestyles and emergence of pathogens.</title>
        <authorList>
            <person name="Haridas S."/>
            <person name="Albert R."/>
            <person name="Binder M."/>
            <person name="Bloem J."/>
            <person name="Labutti K."/>
            <person name="Salamov A."/>
            <person name="Andreopoulos B."/>
            <person name="Baker S."/>
            <person name="Barry K."/>
            <person name="Bills G."/>
            <person name="Bluhm B."/>
            <person name="Cannon C."/>
            <person name="Castanera R."/>
            <person name="Culley D."/>
            <person name="Daum C."/>
            <person name="Ezra D."/>
            <person name="Gonzalez J."/>
            <person name="Henrissat B."/>
            <person name="Kuo A."/>
            <person name="Liang C."/>
            <person name="Lipzen A."/>
            <person name="Lutzoni F."/>
            <person name="Magnuson J."/>
            <person name="Mondo S."/>
            <person name="Nolan M."/>
            <person name="Ohm R."/>
            <person name="Pangilinan J."/>
            <person name="Park H.-J."/>
            <person name="Ramirez L."/>
            <person name="Alfaro M."/>
            <person name="Sun H."/>
            <person name="Tritt A."/>
            <person name="Yoshinaga Y."/>
            <person name="Zwiers L.-H."/>
            <person name="Turgeon B."/>
            <person name="Goodwin S."/>
            <person name="Spatafora J."/>
            <person name="Crous P."/>
            <person name="Grigoriev I."/>
        </authorList>
    </citation>
    <scope>NUCLEOTIDE SEQUENCE</scope>
    <source>
        <strain evidence="7">CBS 123094</strain>
    </source>
</reference>
<dbReference type="GO" id="GO:0016279">
    <property type="term" value="F:protein-lysine N-methyltransferase activity"/>
    <property type="evidence" value="ECO:0007669"/>
    <property type="project" value="UniProtKB-UniRule"/>
</dbReference>
<evidence type="ECO:0000256" key="2">
    <source>
        <dbReference type="ARBA" id="ARBA00022603"/>
    </source>
</evidence>
<dbReference type="InterPro" id="IPR029063">
    <property type="entry name" value="SAM-dependent_MTases_sf"/>
</dbReference>
<keyword evidence="2 5" id="KW-0489">Methyltransferase</keyword>
<evidence type="ECO:0000256" key="4">
    <source>
        <dbReference type="ARBA" id="ARBA00022691"/>
    </source>
</evidence>
<dbReference type="CDD" id="cd02440">
    <property type="entry name" value="AdoMet_MTases"/>
    <property type="match status" value="1"/>
</dbReference>
<keyword evidence="8" id="KW-1185">Reference proteome</keyword>
<dbReference type="InterPro" id="IPR025714">
    <property type="entry name" value="Methyltranfer_dom"/>
</dbReference>
<evidence type="ECO:0000313" key="7">
    <source>
        <dbReference type="EMBL" id="KAF1999733.1"/>
    </source>
</evidence>